<keyword evidence="1" id="KW-1133">Transmembrane helix</keyword>
<name>E6TVP5_EVAC2</name>
<evidence type="ECO:0000256" key="1">
    <source>
        <dbReference type="SAM" id="Phobius"/>
    </source>
</evidence>
<organism evidence="2 3">
    <name type="scientific">Evansella cellulosilytica (strain ATCC 21833 / DSM 2522 / FERM P-1141 / JCM 9156 / N-4)</name>
    <name type="common">Bacillus cellulosilyticus</name>
    <dbReference type="NCBI Taxonomy" id="649639"/>
    <lineage>
        <taxon>Bacteria</taxon>
        <taxon>Bacillati</taxon>
        <taxon>Bacillota</taxon>
        <taxon>Bacilli</taxon>
        <taxon>Bacillales</taxon>
        <taxon>Bacillaceae</taxon>
        <taxon>Evansella</taxon>
    </lineage>
</organism>
<reference evidence="2" key="1">
    <citation type="submission" date="2010-12" db="EMBL/GenBank/DDBJ databases">
        <title>Complete sequence of Bacillus cellulosilyticus DSM 2522.</title>
        <authorList>
            <consortium name="US DOE Joint Genome Institute"/>
            <person name="Lucas S."/>
            <person name="Copeland A."/>
            <person name="Lapidus A."/>
            <person name="Cheng J.-F."/>
            <person name="Bruce D."/>
            <person name="Goodwin L."/>
            <person name="Pitluck S."/>
            <person name="Chertkov O."/>
            <person name="Detter J.C."/>
            <person name="Han C."/>
            <person name="Tapia R."/>
            <person name="Land M."/>
            <person name="Hauser L."/>
            <person name="Jeffries C."/>
            <person name="Kyrpides N."/>
            <person name="Ivanova N."/>
            <person name="Mikhailova N."/>
            <person name="Brumm P."/>
            <person name="Mead D."/>
            <person name="Woyke T."/>
        </authorList>
    </citation>
    <scope>NUCLEOTIDE SEQUENCE [LARGE SCALE GENOMIC DNA]</scope>
    <source>
        <strain evidence="2">DSM 2522</strain>
    </source>
</reference>
<evidence type="ECO:0000313" key="2">
    <source>
        <dbReference type="EMBL" id="ADU32173.1"/>
    </source>
</evidence>
<dbReference type="RefSeq" id="WP_013490503.1">
    <property type="nucleotide sequence ID" value="NC_014829.1"/>
</dbReference>
<dbReference type="AlphaFoldDB" id="E6TVP5"/>
<evidence type="ECO:0000313" key="3">
    <source>
        <dbReference type="Proteomes" id="UP000001401"/>
    </source>
</evidence>
<accession>E6TVP5</accession>
<dbReference type="EMBL" id="CP002394">
    <property type="protein sequence ID" value="ADU32173.1"/>
    <property type="molecule type" value="Genomic_DNA"/>
</dbReference>
<keyword evidence="3" id="KW-1185">Reference proteome</keyword>
<feature type="transmembrane region" description="Helical" evidence="1">
    <location>
        <begin position="59"/>
        <end position="81"/>
    </location>
</feature>
<feature type="transmembrane region" description="Helical" evidence="1">
    <location>
        <begin position="35"/>
        <end position="52"/>
    </location>
</feature>
<protein>
    <submittedName>
        <fullName evidence="2">Uncharacterized protein</fullName>
    </submittedName>
</protein>
<dbReference type="HOGENOM" id="CLU_2010646_0_0_9"/>
<feature type="transmembrane region" description="Helical" evidence="1">
    <location>
        <begin position="5"/>
        <end position="23"/>
    </location>
</feature>
<dbReference type="OrthoDB" id="9959363at2"/>
<dbReference type="KEGG" id="bco:Bcell_3938"/>
<dbReference type="Proteomes" id="UP000001401">
    <property type="component" value="Chromosome"/>
</dbReference>
<keyword evidence="1" id="KW-0472">Membrane</keyword>
<sequence length="123" mass="13788">MIRLFYSIGIIFIVFGLFNNWVVIEWKHARGIEHWTGVIILLLTIIATYFLIKVNHRYLMMIGVGVIILAGVQFFMFASILNISSASLSFSMASVTVGFYLTLFGASIICIFGTLNSRIIKSA</sequence>
<dbReference type="STRING" id="649639.Bcell_3938"/>
<feature type="transmembrane region" description="Helical" evidence="1">
    <location>
        <begin position="93"/>
        <end position="115"/>
    </location>
</feature>
<keyword evidence="1" id="KW-0812">Transmembrane</keyword>
<gene>
    <name evidence="2" type="ordered locus">Bcell_3938</name>
</gene>
<proteinExistence type="predicted"/>